<keyword evidence="1" id="KW-0812">Transmembrane</keyword>
<dbReference type="OrthoDB" id="1682920at2"/>
<evidence type="ECO:0000256" key="1">
    <source>
        <dbReference type="SAM" id="Phobius"/>
    </source>
</evidence>
<keyword evidence="1" id="KW-1133">Transmembrane helix</keyword>
<accession>R6J3P5</accession>
<evidence type="ECO:0000313" key="6">
    <source>
        <dbReference type="Proteomes" id="UP000484547"/>
    </source>
</evidence>
<keyword evidence="1" id="KW-0472">Membrane</keyword>
<proteinExistence type="predicted"/>
<accession>A0A3G9GR02</accession>
<name>A0A3G9GR02_9FIRM</name>
<dbReference type="GeneID" id="49405856"/>
<sequence length="98" mass="10536">MQEIMIAIVLGIAVGCSDLLNYNVKKWLSRFSTVSLFIMLLCLGAKIGCDAELLGKLDQLGGKSLVMAVFIIGGSVLMLWLVLKLFAKTAARAEGSDE</sequence>
<dbReference type="EMBL" id="WNBW01000002">
    <property type="protein sequence ID" value="MTU03700.1"/>
    <property type="molecule type" value="Genomic_DNA"/>
</dbReference>
<dbReference type="InterPro" id="IPR005642">
    <property type="entry name" value="LysO"/>
</dbReference>
<dbReference type="GO" id="GO:0015661">
    <property type="term" value="F:L-lysine efflux transmembrane transporter activity"/>
    <property type="evidence" value="ECO:0007669"/>
    <property type="project" value="InterPro"/>
</dbReference>
<protein>
    <submittedName>
        <fullName evidence="3">DUF340 domain-containing protein</fullName>
    </submittedName>
</protein>
<feature type="transmembrane region" description="Helical" evidence="1">
    <location>
        <begin position="60"/>
        <end position="83"/>
    </location>
</feature>
<organism evidence="2">
    <name type="scientific">Phascolarctobacterium faecium</name>
    <dbReference type="NCBI Taxonomy" id="33025"/>
    <lineage>
        <taxon>Bacteria</taxon>
        <taxon>Bacillati</taxon>
        <taxon>Bacillota</taxon>
        <taxon>Negativicutes</taxon>
        <taxon>Acidaminococcales</taxon>
        <taxon>Acidaminococcaceae</taxon>
        <taxon>Phascolarctobacterium</taxon>
    </lineage>
</organism>
<dbReference type="Proteomes" id="UP000484547">
    <property type="component" value="Unassembled WGS sequence"/>
</dbReference>
<feature type="transmembrane region" description="Helical" evidence="1">
    <location>
        <begin position="6"/>
        <end position="24"/>
    </location>
</feature>
<dbReference type="EMBL" id="WNBM01000002">
    <property type="protein sequence ID" value="MTT75638.1"/>
    <property type="molecule type" value="Genomic_DNA"/>
</dbReference>
<dbReference type="Pfam" id="PF03956">
    <property type="entry name" value="Lys_export"/>
    <property type="match status" value="1"/>
</dbReference>
<dbReference type="RefSeq" id="WP_021719026.1">
    <property type="nucleotide sequence ID" value="NZ_AP019004.1"/>
</dbReference>
<reference evidence="5 6" key="2">
    <citation type="journal article" date="2019" name="Nat. Med.">
        <title>A library of human gut bacterial isolates paired with longitudinal multiomics data enables mechanistic microbiome research.</title>
        <authorList>
            <person name="Poyet M."/>
            <person name="Groussin M."/>
            <person name="Gibbons S.M."/>
            <person name="Avila-Pacheco J."/>
            <person name="Jiang X."/>
            <person name="Kearney S.M."/>
            <person name="Perrotta A.R."/>
            <person name="Berdy B."/>
            <person name="Zhao S."/>
            <person name="Lieberman T.D."/>
            <person name="Swanson P.K."/>
            <person name="Smith M."/>
            <person name="Roesemann S."/>
            <person name="Alexander J.E."/>
            <person name="Rich S.A."/>
            <person name="Livny J."/>
            <person name="Vlamakis H."/>
            <person name="Clish C."/>
            <person name="Bullock K."/>
            <person name="Deik A."/>
            <person name="Scott J."/>
            <person name="Pierce K.A."/>
            <person name="Xavier R.J."/>
            <person name="Alm E.J."/>
        </authorList>
    </citation>
    <scope>NUCLEOTIDE SEQUENCE [LARGE SCALE GENOMIC DNA]</scope>
    <source>
        <strain evidence="3 6">BIOML-A13</strain>
        <strain evidence="4 5">BIOML-A3</strain>
    </source>
</reference>
<gene>
    <name evidence="2" type="ORF">BN533_02127</name>
    <name evidence="3" type="ORF">GMD11_05055</name>
    <name evidence="4" type="ORF">GMD18_04700</name>
</gene>
<keyword evidence="5" id="KW-1185">Reference proteome</keyword>
<evidence type="ECO:0000313" key="3">
    <source>
        <dbReference type="EMBL" id="MTT75638.1"/>
    </source>
</evidence>
<evidence type="ECO:0000313" key="5">
    <source>
        <dbReference type="Proteomes" id="UP000443070"/>
    </source>
</evidence>
<dbReference type="AlphaFoldDB" id="A0A3G9GR02"/>
<dbReference type="Proteomes" id="UP000443070">
    <property type="component" value="Unassembled WGS sequence"/>
</dbReference>
<feature type="transmembrane region" description="Helical" evidence="1">
    <location>
        <begin position="31"/>
        <end position="48"/>
    </location>
</feature>
<reference evidence="2" key="1">
    <citation type="submission" date="2012-11" db="EMBL/GenBank/DDBJ databases">
        <title>Dependencies among metagenomic species, viruses, plasmids and units of genetic variation.</title>
        <authorList>
            <person name="Nielsen H.B."/>
            <person name="Almeida M."/>
            <person name="Juncker A.S."/>
            <person name="Rasmussen S."/>
            <person name="Li J."/>
            <person name="Sunagawa S."/>
            <person name="Plichta D."/>
            <person name="Gautier L."/>
            <person name="Le Chatelier E."/>
            <person name="Peletier E."/>
            <person name="Bonde I."/>
            <person name="Nielsen T."/>
            <person name="Manichanh C."/>
            <person name="Arumugam M."/>
            <person name="Batto J."/>
            <person name="Santos M.B.Q.D."/>
            <person name="Blom N."/>
            <person name="Borruel N."/>
            <person name="Burgdorf K.S."/>
            <person name="Boumezbeur F."/>
            <person name="Casellas F."/>
            <person name="Dore J."/>
            <person name="Guarner F."/>
            <person name="Hansen T."/>
            <person name="Hildebrand F."/>
            <person name="Kaas R.S."/>
            <person name="Kennedy S."/>
            <person name="Kristiansen K."/>
            <person name="Kultima J.R."/>
            <person name="Leonard P."/>
            <person name="Levenez F."/>
            <person name="Lund O."/>
            <person name="Moumen B."/>
            <person name="Le Paslier D."/>
            <person name="Pons N."/>
            <person name="Pedersen O."/>
            <person name="Prifti E."/>
            <person name="Qin J."/>
            <person name="Raes J."/>
            <person name="Tap J."/>
            <person name="Tims S."/>
            <person name="Ussery D.W."/>
            <person name="Yamada T."/>
            <person name="MetaHit consortium"/>
            <person name="Renault P."/>
            <person name="Sicheritz-Ponten T."/>
            <person name="Bork P."/>
            <person name="Wang J."/>
            <person name="Brunak S."/>
            <person name="Ehrlich S.D."/>
        </authorList>
    </citation>
    <scope>NUCLEOTIDE SEQUENCE [LARGE SCALE GENOMIC DNA]</scope>
</reference>
<evidence type="ECO:0000313" key="2">
    <source>
        <dbReference type="EMBL" id="CDB44907.1"/>
    </source>
</evidence>
<comment type="caution">
    <text evidence="2">The sequence shown here is derived from an EMBL/GenBank/DDBJ whole genome shotgun (WGS) entry which is preliminary data.</text>
</comment>
<dbReference type="EMBL" id="CBDS010000004">
    <property type="protein sequence ID" value="CDB44907.1"/>
    <property type="molecule type" value="Genomic_DNA"/>
</dbReference>
<evidence type="ECO:0000313" key="4">
    <source>
        <dbReference type="EMBL" id="MTU03700.1"/>
    </source>
</evidence>